<accession>A0AAD9LL68</accession>
<dbReference type="Pfam" id="PF13637">
    <property type="entry name" value="Ank_4"/>
    <property type="match status" value="1"/>
</dbReference>
<dbReference type="Pfam" id="PF12796">
    <property type="entry name" value="Ank_2"/>
    <property type="match status" value="2"/>
</dbReference>
<proteinExistence type="predicted"/>
<evidence type="ECO:0000313" key="2">
    <source>
        <dbReference type="Proteomes" id="UP001259832"/>
    </source>
</evidence>
<keyword evidence="2" id="KW-1185">Reference proteome</keyword>
<dbReference type="AlphaFoldDB" id="A0AAD9LL68"/>
<gene>
    <name evidence="1" type="ORF">P3T76_007559</name>
</gene>
<dbReference type="Proteomes" id="UP001259832">
    <property type="component" value="Unassembled WGS sequence"/>
</dbReference>
<dbReference type="SUPFAM" id="SSF48403">
    <property type="entry name" value="Ankyrin repeat"/>
    <property type="match status" value="2"/>
</dbReference>
<protein>
    <submittedName>
        <fullName evidence="1">Ankyrin repeat protein</fullName>
    </submittedName>
</protein>
<comment type="caution">
    <text evidence="1">The sequence shown here is derived from an EMBL/GenBank/DDBJ whole genome shotgun (WGS) entry which is preliminary data.</text>
</comment>
<dbReference type="InterPro" id="IPR002110">
    <property type="entry name" value="Ankyrin_rpt"/>
</dbReference>
<dbReference type="PANTHER" id="PTHR46586:SF3">
    <property type="entry name" value="ANKYRIN REPEAT-CONTAINING PROTEIN"/>
    <property type="match status" value="1"/>
</dbReference>
<organism evidence="1 2">
    <name type="scientific">Phytophthora citrophthora</name>
    <dbReference type="NCBI Taxonomy" id="4793"/>
    <lineage>
        <taxon>Eukaryota</taxon>
        <taxon>Sar</taxon>
        <taxon>Stramenopiles</taxon>
        <taxon>Oomycota</taxon>
        <taxon>Peronosporomycetes</taxon>
        <taxon>Peronosporales</taxon>
        <taxon>Peronosporaceae</taxon>
        <taxon>Phytophthora</taxon>
    </lineage>
</organism>
<dbReference type="InterPro" id="IPR052050">
    <property type="entry name" value="SecEffector_AnkRepeat"/>
</dbReference>
<dbReference type="EMBL" id="JASMQC010000013">
    <property type="protein sequence ID" value="KAK1940853.1"/>
    <property type="molecule type" value="Genomic_DNA"/>
</dbReference>
<dbReference type="SMART" id="SM00248">
    <property type="entry name" value="ANK"/>
    <property type="match status" value="6"/>
</dbReference>
<dbReference type="Gene3D" id="1.25.40.20">
    <property type="entry name" value="Ankyrin repeat-containing domain"/>
    <property type="match status" value="2"/>
</dbReference>
<sequence>MASPLMAVAVVFRPKGEFAGLPYVISMVSCFLDTSVELPLDVACTFGSLSLLDRIWESSIDIDNDSWTLRKFIRTELNYMHYQASKSMMEAVHLKDLEMVRWLAVRFPGFRVSMEVMNLAATSGVLDILQFFYDHSIDHQDTLLVAWLDNYLAAGVHSQKLEVVEWLYAHGPSEERKLNQALQAAVGWSNIPIAEWLLAHGATWEVDAVGLHPAHSVMENSGSVEMLQWLDEQGQLDCIKDLLVKAASGGYIDAVHWLLDRSQRGVDIRLAIHKAASNGHLEIARLLYSRAEIPQDRDMRELQRVEDEQQLGYKINYWSPMVSGQSMFEASRGGFLDVVQWLYMELGDYPDIDLFNYREMRHESAMDAAAANGHLNVLRFLHELQNEMHQSKTKRGLTLPICTTAAMDGAAANGHLAVVQWLHEHRNEGCTAKAMDRAARNGYLDVVKWLFKNRPDGYAASAMDSAAESGNLELVKWLHFNTSVGCTTAAMDNAAESGSLDILEWLNSNRSEGCSKKAMVLASVNGYVRVVKWLYSHWSSMRSSSGIQTAATLGHFEIVLFLHDHCLMERLFPGEIVNYDISAWVMTHQQANEEDMYDY</sequence>
<dbReference type="PANTHER" id="PTHR46586">
    <property type="entry name" value="ANKYRIN REPEAT-CONTAINING PROTEIN"/>
    <property type="match status" value="1"/>
</dbReference>
<evidence type="ECO:0000313" key="1">
    <source>
        <dbReference type="EMBL" id="KAK1940853.1"/>
    </source>
</evidence>
<dbReference type="SUPFAM" id="SSF140860">
    <property type="entry name" value="Pseudo ankyrin repeat-like"/>
    <property type="match status" value="1"/>
</dbReference>
<dbReference type="InterPro" id="IPR036770">
    <property type="entry name" value="Ankyrin_rpt-contain_sf"/>
</dbReference>
<name>A0AAD9LL68_9STRA</name>
<reference evidence="1" key="1">
    <citation type="submission" date="2023-08" db="EMBL/GenBank/DDBJ databases">
        <title>Reference Genome Resource for the Citrus Pathogen Phytophthora citrophthora.</title>
        <authorList>
            <person name="Moller H."/>
            <person name="Coetzee B."/>
            <person name="Rose L.J."/>
            <person name="Van Niekerk J.M."/>
        </authorList>
    </citation>
    <scope>NUCLEOTIDE SEQUENCE</scope>
    <source>
        <strain evidence="1">STE-U-9442</strain>
    </source>
</reference>